<dbReference type="GO" id="GO:0047617">
    <property type="term" value="F:fatty acyl-CoA hydrolase activity"/>
    <property type="evidence" value="ECO:0007669"/>
    <property type="project" value="TreeGrafter"/>
</dbReference>
<dbReference type="InterPro" id="IPR050563">
    <property type="entry name" value="4-hydroxybenzoyl-CoA_TE"/>
</dbReference>
<reference evidence="3 4" key="1">
    <citation type="submission" date="2019-03" db="EMBL/GenBank/DDBJ databases">
        <title>Genomic Encyclopedia of Type Strains, Phase IV (KMG-IV): sequencing the most valuable type-strain genomes for metagenomic binning, comparative biology and taxonomic classification.</title>
        <authorList>
            <person name="Goeker M."/>
        </authorList>
    </citation>
    <scope>NUCLEOTIDE SEQUENCE [LARGE SCALE GENOMIC DNA]</scope>
    <source>
        <strain evidence="3 4">DSM 45934</strain>
    </source>
</reference>
<dbReference type="AlphaFoldDB" id="A0A4R2J1U3"/>
<dbReference type="CDD" id="cd00586">
    <property type="entry name" value="4HBT"/>
    <property type="match status" value="1"/>
</dbReference>
<protein>
    <submittedName>
        <fullName evidence="3">Acyl-CoA thioester hydrolase</fullName>
    </submittedName>
</protein>
<dbReference type="OrthoDB" id="9799036at2"/>
<dbReference type="PANTHER" id="PTHR31793:SF27">
    <property type="entry name" value="NOVEL THIOESTERASE SUPERFAMILY DOMAIN AND SAPOSIN A-TYPE DOMAIN CONTAINING PROTEIN (0610012H03RIK)"/>
    <property type="match status" value="1"/>
</dbReference>
<dbReference type="NCBIfam" id="TIGR00051">
    <property type="entry name" value="YbgC/FadM family acyl-CoA thioesterase"/>
    <property type="match status" value="1"/>
</dbReference>
<comment type="similarity">
    <text evidence="1">Belongs to the 4-hydroxybenzoyl-CoA thioesterase family.</text>
</comment>
<keyword evidence="4" id="KW-1185">Reference proteome</keyword>
<sequence>MFVHRLRVRYSECDQQGVVFNANYLAYYDVALTELWRARVCLYQEMIDKGDDLVVAESRLRFLRPGRFDDEIDIAMDVHHLGTTSLIVHPVFRVGDTVITEGEMRHVFVDPATLAKKPIPDYVRNGLTSG</sequence>
<evidence type="ECO:0000313" key="3">
    <source>
        <dbReference type="EMBL" id="TCO50738.1"/>
    </source>
</evidence>
<comment type="caution">
    <text evidence="3">The sequence shown here is derived from an EMBL/GenBank/DDBJ whole genome shotgun (WGS) entry which is preliminary data.</text>
</comment>
<gene>
    <name evidence="3" type="ORF">EV192_113116</name>
</gene>
<name>A0A4R2J1U3_9PSEU</name>
<dbReference type="InterPro" id="IPR006684">
    <property type="entry name" value="YbgC/YbaW"/>
</dbReference>
<dbReference type="Proteomes" id="UP000295680">
    <property type="component" value="Unassembled WGS sequence"/>
</dbReference>
<accession>A0A4R2J1U3</accession>
<dbReference type="EMBL" id="SLWS01000013">
    <property type="protein sequence ID" value="TCO50738.1"/>
    <property type="molecule type" value="Genomic_DNA"/>
</dbReference>
<dbReference type="PANTHER" id="PTHR31793">
    <property type="entry name" value="4-HYDROXYBENZOYL-COA THIOESTERASE FAMILY MEMBER"/>
    <property type="match status" value="1"/>
</dbReference>
<evidence type="ECO:0000256" key="1">
    <source>
        <dbReference type="ARBA" id="ARBA00005953"/>
    </source>
</evidence>
<dbReference type="Gene3D" id="3.10.129.10">
    <property type="entry name" value="Hotdog Thioesterase"/>
    <property type="match status" value="1"/>
</dbReference>
<proteinExistence type="inferred from homology"/>
<evidence type="ECO:0000313" key="4">
    <source>
        <dbReference type="Proteomes" id="UP000295680"/>
    </source>
</evidence>
<dbReference type="Pfam" id="PF13279">
    <property type="entry name" value="4HBT_2"/>
    <property type="match status" value="1"/>
</dbReference>
<evidence type="ECO:0000256" key="2">
    <source>
        <dbReference type="ARBA" id="ARBA00022801"/>
    </source>
</evidence>
<organism evidence="3 4">
    <name type="scientific">Actinocrispum wychmicini</name>
    <dbReference type="NCBI Taxonomy" id="1213861"/>
    <lineage>
        <taxon>Bacteria</taxon>
        <taxon>Bacillati</taxon>
        <taxon>Actinomycetota</taxon>
        <taxon>Actinomycetes</taxon>
        <taxon>Pseudonocardiales</taxon>
        <taxon>Pseudonocardiaceae</taxon>
        <taxon>Actinocrispum</taxon>
    </lineage>
</organism>
<dbReference type="InterPro" id="IPR029069">
    <property type="entry name" value="HotDog_dom_sf"/>
</dbReference>
<keyword evidence="2 3" id="KW-0378">Hydrolase</keyword>
<dbReference type="RefSeq" id="WP_132124695.1">
    <property type="nucleotide sequence ID" value="NZ_SLWS01000013.1"/>
</dbReference>
<dbReference type="SUPFAM" id="SSF54637">
    <property type="entry name" value="Thioesterase/thiol ester dehydrase-isomerase"/>
    <property type="match status" value="1"/>
</dbReference>
<dbReference type="PIRSF" id="PIRSF003230">
    <property type="entry name" value="YbgC"/>
    <property type="match status" value="1"/>
</dbReference>